<evidence type="ECO:0000256" key="3">
    <source>
        <dbReference type="ARBA" id="ARBA00022801"/>
    </source>
</evidence>
<keyword evidence="6" id="KW-0694">RNA-binding</keyword>
<dbReference type="Pfam" id="PF08147">
    <property type="entry name" value="DBP10CT"/>
    <property type="match status" value="1"/>
</dbReference>
<organism evidence="10 11">
    <name type="scientific">Myotis lucifugus</name>
    <name type="common">Little brown bat</name>
    <dbReference type="NCBI Taxonomy" id="59463"/>
    <lineage>
        <taxon>Eukaryota</taxon>
        <taxon>Metazoa</taxon>
        <taxon>Chordata</taxon>
        <taxon>Craniata</taxon>
        <taxon>Vertebrata</taxon>
        <taxon>Euteleostomi</taxon>
        <taxon>Mammalia</taxon>
        <taxon>Eutheria</taxon>
        <taxon>Laurasiatheria</taxon>
        <taxon>Chiroptera</taxon>
        <taxon>Yangochiroptera</taxon>
        <taxon>Vespertilionidae</taxon>
        <taxon>Myotis</taxon>
    </lineage>
</organism>
<dbReference type="GO" id="GO:0005829">
    <property type="term" value="C:cytosol"/>
    <property type="evidence" value="ECO:0007669"/>
    <property type="project" value="TreeGrafter"/>
</dbReference>
<dbReference type="STRING" id="59463.ENSMLUP00000020498"/>
<dbReference type="Ensembl" id="ENSMLUT00000030293.1">
    <property type="protein sequence ID" value="ENSMLUP00000020498.1"/>
    <property type="gene ID" value="ENSMLUG00000029964.1"/>
</dbReference>
<dbReference type="GeneTree" id="ENSGT00550000075100"/>
<keyword evidence="11" id="KW-1185">Reference proteome</keyword>
<evidence type="ECO:0000256" key="6">
    <source>
        <dbReference type="ARBA" id="ARBA00022884"/>
    </source>
</evidence>
<dbReference type="GO" id="GO:0005634">
    <property type="term" value="C:nucleus"/>
    <property type="evidence" value="ECO:0007669"/>
    <property type="project" value="InterPro"/>
</dbReference>
<name>G1Q9W5_MYOLU</name>
<dbReference type="GO" id="GO:0005524">
    <property type="term" value="F:ATP binding"/>
    <property type="evidence" value="ECO:0007669"/>
    <property type="project" value="UniProtKB-KW"/>
</dbReference>
<evidence type="ECO:0000256" key="2">
    <source>
        <dbReference type="ARBA" id="ARBA00022741"/>
    </source>
</evidence>
<feature type="region of interest" description="Disordered" evidence="8">
    <location>
        <begin position="244"/>
        <end position="264"/>
    </location>
</feature>
<keyword evidence="2" id="KW-0547">Nucleotide-binding</keyword>
<keyword evidence="3" id="KW-0378">Hydrolase</keyword>
<accession>G1Q9W5</accession>
<dbReference type="EC" id="3.6.4.13" evidence="1"/>
<dbReference type="HOGENOM" id="CLU_003041_5_2_1"/>
<reference evidence="10" key="3">
    <citation type="submission" date="2025-09" db="UniProtKB">
        <authorList>
            <consortium name="Ensembl"/>
        </authorList>
    </citation>
    <scope>IDENTIFICATION</scope>
</reference>
<dbReference type="Gene3D" id="3.40.50.300">
    <property type="entry name" value="P-loop containing nucleotide triphosphate hydrolases"/>
    <property type="match status" value="1"/>
</dbReference>
<dbReference type="AlphaFoldDB" id="G1Q9W5"/>
<feature type="domain" description="Helicase C-terminal" evidence="9">
    <location>
        <begin position="1"/>
        <end position="115"/>
    </location>
</feature>
<dbReference type="GO" id="GO:0016887">
    <property type="term" value="F:ATP hydrolysis activity"/>
    <property type="evidence" value="ECO:0007669"/>
    <property type="project" value="RHEA"/>
</dbReference>
<evidence type="ECO:0000256" key="8">
    <source>
        <dbReference type="SAM" id="MobiDB-lite"/>
    </source>
</evidence>
<evidence type="ECO:0000256" key="4">
    <source>
        <dbReference type="ARBA" id="ARBA00022806"/>
    </source>
</evidence>
<dbReference type="PANTHER" id="PTHR47959">
    <property type="entry name" value="ATP-DEPENDENT RNA HELICASE RHLE-RELATED"/>
    <property type="match status" value="1"/>
</dbReference>
<dbReference type="SUPFAM" id="SSF52540">
    <property type="entry name" value="P-loop containing nucleoside triphosphate hydrolases"/>
    <property type="match status" value="1"/>
</dbReference>
<keyword evidence="4" id="KW-0347">Helicase</keyword>
<dbReference type="OMA" id="MAMGYKV"/>
<dbReference type="GO" id="GO:0003724">
    <property type="term" value="F:RNA helicase activity"/>
    <property type="evidence" value="ECO:0007669"/>
    <property type="project" value="UniProtKB-EC"/>
</dbReference>
<dbReference type="SMART" id="SM01123">
    <property type="entry name" value="DBP10CT"/>
    <property type="match status" value="1"/>
</dbReference>
<evidence type="ECO:0000256" key="1">
    <source>
        <dbReference type="ARBA" id="ARBA00012552"/>
    </source>
</evidence>
<keyword evidence="5" id="KW-0067">ATP-binding</keyword>
<evidence type="ECO:0000259" key="9">
    <source>
        <dbReference type="PROSITE" id="PS51194"/>
    </source>
</evidence>
<dbReference type="Pfam" id="PF00271">
    <property type="entry name" value="Helicase_C"/>
    <property type="match status" value="1"/>
</dbReference>
<protein>
    <recommendedName>
        <fullName evidence="1">RNA helicase</fullName>
        <ecNumber evidence="1">3.6.4.13</ecNumber>
    </recommendedName>
</protein>
<proteinExistence type="predicted"/>
<reference evidence="10 11" key="1">
    <citation type="journal article" date="2011" name="Nature">
        <title>A high-resolution map of human evolutionary constraint using 29 mammals.</title>
        <authorList>
            <person name="Lindblad-Toh K."/>
            <person name="Garber M."/>
            <person name="Zuk O."/>
            <person name="Lin M.F."/>
            <person name="Parker B.J."/>
            <person name="Washietl S."/>
            <person name="Kheradpour P."/>
            <person name="Ernst J."/>
            <person name="Jordan G."/>
            <person name="Mauceli E."/>
            <person name="Ward L.D."/>
            <person name="Lowe C.B."/>
            <person name="Holloway A.K."/>
            <person name="Clamp M."/>
            <person name="Gnerre S."/>
            <person name="Alfoldi J."/>
            <person name="Beal K."/>
            <person name="Chang J."/>
            <person name="Clawson H."/>
            <person name="Cuff J."/>
            <person name="Di Palma F."/>
            <person name="Fitzgerald S."/>
            <person name="Flicek P."/>
            <person name="Guttman M."/>
            <person name="Hubisz M.J."/>
            <person name="Jaffe D.B."/>
            <person name="Jungreis I."/>
            <person name="Kent W.J."/>
            <person name="Kostka D."/>
            <person name="Lara M."/>
            <person name="Martins A.L."/>
            <person name="Massingham T."/>
            <person name="Moltke I."/>
            <person name="Raney B.J."/>
            <person name="Rasmussen M.D."/>
            <person name="Robinson J."/>
            <person name="Stark A."/>
            <person name="Vilella A.J."/>
            <person name="Wen J."/>
            <person name="Xie X."/>
            <person name="Zody M.C."/>
            <person name="Baldwin J."/>
            <person name="Bloom T."/>
            <person name="Chin C.W."/>
            <person name="Heiman D."/>
            <person name="Nicol R."/>
            <person name="Nusbaum C."/>
            <person name="Young S."/>
            <person name="Wilkinson J."/>
            <person name="Worley K.C."/>
            <person name="Kovar C.L."/>
            <person name="Muzny D.M."/>
            <person name="Gibbs R.A."/>
            <person name="Cree A."/>
            <person name="Dihn H.H."/>
            <person name="Fowler G."/>
            <person name="Jhangiani S."/>
            <person name="Joshi V."/>
            <person name="Lee S."/>
            <person name="Lewis L.R."/>
            <person name="Nazareth L.V."/>
            <person name="Okwuonu G."/>
            <person name="Santibanez J."/>
            <person name="Warren W.C."/>
            <person name="Mardis E.R."/>
            <person name="Weinstock G.M."/>
            <person name="Wilson R.K."/>
            <person name="Delehaunty K."/>
            <person name="Dooling D."/>
            <person name="Fronik C."/>
            <person name="Fulton L."/>
            <person name="Fulton B."/>
            <person name="Graves T."/>
            <person name="Minx P."/>
            <person name="Sodergren E."/>
            <person name="Birney E."/>
            <person name="Margulies E.H."/>
            <person name="Herrero J."/>
            <person name="Green E.D."/>
            <person name="Haussler D."/>
            <person name="Siepel A."/>
            <person name="Goldman N."/>
            <person name="Pollard K.S."/>
            <person name="Pedersen J.S."/>
            <person name="Lander E.S."/>
            <person name="Kellis M."/>
        </authorList>
    </citation>
    <scope>NUCLEOTIDE SEQUENCE [LARGE SCALE GENOMIC DNA]</scope>
</reference>
<dbReference type="Proteomes" id="UP000001074">
    <property type="component" value="Unassembled WGS sequence"/>
</dbReference>
<dbReference type="InterPro" id="IPR050079">
    <property type="entry name" value="DEAD_box_RNA_helicase"/>
</dbReference>
<dbReference type="InParanoid" id="G1Q9W5"/>
<evidence type="ECO:0000313" key="11">
    <source>
        <dbReference type="Proteomes" id="UP000001074"/>
    </source>
</evidence>
<sequence>QQVSCTHIYRALNQTACKINLAKFTHDKCSTLMVTDLAAWGLDILLLHNVINFSFPSKGKLFLHCVGCVAWVGRSGTAYSLVAPDEVPYLLNLYLFLGHAITLTHSRKEPSGAVAGVDSVLGRVPQSIVNDEDYGLGNTLEASLELWGLGRVANNAQQQYRSWPVPSPESIKGAKELDLMGLGLHLLFSSSFEEEAAVAEYRSRATIFEINASSWDLSSQVMWAKWQKDCKAITSFQQCRQERQEGLAGPAPSCPAKEEEEEEEGERVEDIFTEVMGQKWQQPGPERGAKRQKKEAWSLDQDFYVPYQPKDFKSEQGLSVGGDRGTFEQQVAGVVLNLMGDEAQKLTMGWQQLKWDRKKWFVGQSGQEDKKNIKIESGHYISNSYKRDVYQKWKQKQKIAIRSTPE</sequence>
<dbReference type="GO" id="GO:0003723">
    <property type="term" value="F:RNA binding"/>
    <property type="evidence" value="ECO:0007669"/>
    <property type="project" value="UniProtKB-KW"/>
</dbReference>
<dbReference type="eggNOG" id="KOG0337">
    <property type="taxonomic scope" value="Eukaryota"/>
</dbReference>
<dbReference type="InterPro" id="IPR012541">
    <property type="entry name" value="DBP10_C"/>
</dbReference>
<dbReference type="PROSITE" id="PS51194">
    <property type="entry name" value="HELICASE_CTER"/>
    <property type="match status" value="1"/>
</dbReference>
<dbReference type="InterPro" id="IPR027417">
    <property type="entry name" value="P-loop_NTPase"/>
</dbReference>
<evidence type="ECO:0000256" key="7">
    <source>
        <dbReference type="ARBA" id="ARBA00047984"/>
    </source>
</evidence>
<dbReference type="InterPro" id="IPR001650">
    <property type="entry name" value="Helicase_C-like"/>
</dbReference>
<comment type="catalytic activity">
    <reaction evidence="7">
        <text>ATP + H2O = ADP + phosphate + H(+)</text>
        <dbReference type="Rhea" id="RHEA:13065"/>
        <dbReference type="ChEBI" id="CHEBI:15377"/>
        <dbReference type="ChEBI" id="CHEBI:15378"/>
        <dbReference type="ChEBI" id="CHEBI:30616"/>
        <dbReference type="ChEBI" id="CHEBI:43474"/>
        <dbReference type="ChEBI" id="CHEBI:456216"/>
        <dbReference type="EC" id="3.6.4.13"/>
    </reaction>
</comment>
<reference evidence="10" key="2">
    <citation type="submission" date="2025-08" db="UniProtKB">
        <authorList>
            <consortium name="Ensembl"/>
        </authorList>
    </citation>
    <scope>IDENTIFICATION</scope>
</reference>
<evidence type="ECO:0000313" key="10">
    <source>
        <dbReference type="Ensembl" id="ENSMLUP00000020498.1"/>
    </source>
</evidence>
<dbReference type="EMBL" id="AAPE02013689">
    <property type="status" value="NOT_ANNOTATED_CDS"/>
    <property type="molecule type" value="Genomic_DNA"/>
</dbReference>
<evidence type="ECO:0000256" key="5">
    <source>
        <dbReference type="ARBA" id="ARBA00022840"/>
    </source>
</evidence>
<dbReference type="PANTHER" id="PTHR47959:SF8">
    <property type="entry name" value="RNA HELICASE"/>
    <property type="match status" value="1"/>
</dbReference>